<evidence type="ECO:0000256" key="1">
    <source>
        <dbReference type="SAM" id="Phobius"/>
    </source>
</evidence>
<dbReference type="EMBL" id="ABDG02000019">
    <property type="protein sequence ID" value="EHK48367.1"/>
    <property type="molecule type" value="Genomic_DNA"/>
</dbReference>
<gene>
    <name evidence="2" type="ORF">TRIATDRAFT_160052</name>
</gene>
<comment type="caution">
    <text evidence="2">The sequence shown here is derived from an EMBL/GenBank/DDBJ whole genome shotgun (WGS) entry which is preliminary data.</text>
</comment>
<accession>G9NMA5</accession>
<name>G9NMA5_HYPAI</name>
<feature type="transmembrane region" description="Helical" evidence="1">
    <location>
        <begin position="6"/>
        <end position="29"/>
    </location>
</feature>
<organism evidence="2 3">
    <name type="scientific">Hypocrea atroviridis (strain ATCC 20476 / IMI 206040)</name>
    <name type="common">Trichoderma atroviride</name>
    <dbReference type="NCBI Taxonomy" id="452589"/>
    <lineage>
        <taxon>Eukaryota</taxon>
        <taxon>Fungi</taxon>
        <taxon>Dikarya</taxon>
        <taxon>Ascomycota</taxon>
        <taxon>Pezizomycotina</taxon>
        <taxon>Sordariomycetes</taxon>
        <taxon>Hypocreomycetidae</taxon>
        <taxon>Hypocreales</taxon>
        <taxon>Hypocreaceae</taxon>
        <taxon>Trichoderma</taxon>
    </lineage>
</organism>
<evidence type="ECO:0000313" key="2">
    <source>
        <dbReference type="EMBL" id="EHK48367.1"/>
    </source>
</evidence>
<proteinExistence type="predicted"/>
<dbReference type="HOGENOM" id="CLU_2740348_0_0_1"/>
<protein>
    <submittedName>
        <fullName evidence="2">Uncharacterized protein</fullName>
    </submittedName>
</protein>
<keyword evidence="3" id="KW-1185">Reference proteome</keyword>
<dbReference type="Proteomes" id="UP000005426">
    <property type="component" value="Unassembled WGS sequence"/>
</dbReference>
<keyword evidence="1" id="KW-0472">Membrane</keyword>
<evidence type="ECO:0000313" key="3">
    <source>
        <dbReference type="Proteomes" id="UP000005426"/>
    </source>
</evidence>
<keyword evidence="1" id="KW-0812">Transmembrane</keyword>
<reference evidence="2 3" key="1">
    <citation type="journal article" date="2011" name="Genome Biol.">
        <title>Comparative genome sequence analysis underscores mycoparasitism as the ancestral life style of Trichoderma.</title>
        <authorList>
            <person name="Kubicek C.P."/>
            <person name="Herrera-Estrella A."/>
            <person name="Seidl-Seiboth V."/>
            <person name="Martinez D.A."/>
            <person name="Druzhinina I.S."/>
            <person name="Thon M."/>
            <person name="Zeilinger S."/>
            <person name="Casas-Flores S."/>
            <person name="Horwitz B.A."/>
            <person name="Mukherjee P.K."/>
            <person name="Mukherjee M."/>
            <person name="Kredics L."/>
            <person name="Alcaraz L.D."/>
            <person name="Aerts A."/>
            <person name="Antal Z."/>
            <person name="Atanasova L."/>
            <person name="Cervantes-Badillo M.G."/>
            <person name="Challacombe J."/>
            <person name="Chertkov O."/>
            <person name="McCluskey K."/>
            <person name="Coulpier F."/>
            <person name="Deshpande N."/>
            <person name="von Doehren H."/>
            <person name="Ebbole D.J."/>
            <person name="Esquivel-Naranjo E.U."/>
            <person name="Fekete E."/>
            <person name="Flipphi M."/>
            <person name="Glaser F."/>
            <person name="Gomez-Rodriguez E.Y."/>
            <person name="Gruber S."/>
            <person name="Han C."/>
            <person name="Henrissat B."/>
            <person name="Hermosa R."/>
            <person name="Hernandez-Onate M."/>
            <person name="Karaffa L."/>
            <person name="Kosti I."/>
            <person name="Le Crom S."/>
            <person name="Lindquist E."/>
            <person name="Lucas S."/>
            <person name="Luebeck M."/>
            <person name="Luebeck P.S."/>
            <person name="Margeot A."/>
            <person name="Metz B."/>
            <person name="Misra M."/>
            <person name="Nevalainen H."/>
            <person name="Omann M."/>
            <person name="Packer N."/>
            <person name="Perrone G."/>
            <person name="Uresti-Rivera E.E."/>
            <person name="Salamov A."/>
            <person name="Schmoll M."/>
            <person name="Seiboth B."/>
            <person name="Shapiro H."/>
            <person name="Sukno S."/>
            <person name="Tamayo-Ramos J.A."/>
            <person name="Tisch D."/>
            <person name="Wiest A."/>
            <person name="Wilkinson H.H."/>
            <person name="Zhang M."/>
            <person name="Coutinho P.M."/>
            <person name="Kenerley C.M."/>
            <person name="Monte E."/>
            <person name="Baker S.E."/>
            <person name="Grigoriev I.V."/>
        </authorList>
    </citation>
    <scope>NUCLEOTIDE SEQUENCE [LARGE SCALE GENOMIC DNA]</scope>
    <source>
        <strain evidence="3">ATCC 20476 / IMI 206040</strain>
    </source>
</reference>
<dbReference type="AlphaFoldDB" id="G9NMA5"/>
<sequence>MGPSFALAAIFYCCIHCIFLLSSLIFELLHPALQCCRALEQSENSLPWQGARDSGEVAQKSCTTSVSIHTV</sequence>
<keyword evidence="1" id="KW-1133">Transmembrane helix</keyword>